<organism evidence="2 3">
    <name type="scientific">Leptonema illini</name>
    <dbReference type="NCBI Taxonomy" id="183"/>
    <lineage>
        <taxon>Bacteria</taxon>
        <taxon>Pseudomonadati</taxon>
        <taxon>Spirochaetota</taxon>
        <taxon>Spirochaetia</taxon>
        <taxon>Leptospirales</taxon>
        <taxon>Leptospiraceae</taxon>
        <taxon>Leptonema</taxon>
    </lineage>
</organism>
<reference evidence="2 3" key="1">
    <citation type="submission" date="2019-10" db="EMBL/GenBank/DDBJ databases">
        <title>Extracellular Electron Transfer in a Candidatus Methanoperedens spp. Enrichment Culture.</title>
        <authorList>
            <person name="Berger S."/>
            <person name="Rangel Shaw D."/>
            <person name="Berben T."/>
            <person name="In 'T Zandt M."/>
            <person name="Frank J."/>
            <person name="Reimann J."/>
            <person name="Jetten M.S.M."/>
            <person name="Welte C.U."/>
        </authorList>
    </citation>
    <scope>NUCLEOTIDE SEQUENCE [LARGE SCALE GENOMIC DNA]</scope>
    <source>
        <strain evidence="2">SB12</strain>
    </source>
</reference>
<protein>
    <submittedName>
        <fullName evidence="2">DUF4430 domain-containing protein</fullName>
    </submittedName>
</protein>
<evidence type="ECO:0000313" key="2">
    <source>
        <dbReference type="EMBL" id="KAB2929550.1"/>
    </source>
</evidence>
<proteinExistence type="predicted"/>
<accession>A0A833LVU5</accession>
<dbReference type="InterPro" id="IPR027954">
    <property type="entry name" value="Transcobalamin-like_C"/>
</dbReference>
<dbReference type="EMBL" id="WBUI01000029">
    <property type="protein sequence ID" value="KAB2929550.1"/>
    <property type="molecule type" value="Genomic_DNA"/>
</dbReference>
<dbReference type="AlphaFoldDB" id="A0A833LVU5"/>
<comment type="caution">
    <text evidence="2">The sequence shown here is derived from an EMBL/GenBank/DDBJ whole genome shotgun (WGS) entry which is preliminary data.</text>
</comment>
<name>A0A833LVU5_9LEPT</name>
<gene>
    <name evidence="2" type="ORF">F9K24_19350</name>
</gene>
<feature type="domain" description="Transcobalamin-like C-terminal" evidence="1">
    <location>
        <begin position="55"/>
        <end position="123"/>
    </location>
</feature>
<sequence>MQPIRIILTGLMALTLLQCGKEPSAPQTSGEVTVEITGKTLTGTIVSGATLLETMDKLKAAGQIQFEASGTGEMTMVDSLNGQKNEGAGDTKRNWLYAHNGKLSPLGIGQLKLNPGDRITWCFVLWQDRESCK</sequence>
<evidence type="ECO:0000313" key="3">
    <source>
        <dbReference type="Proteomes" id="UP000460298"/>
    </source>
</evidence>
<dbReference type="Gene3D" id="2.170.130.30">
    <property type="match status" value="1"/>
</dbReference>
<dbReference type="Pfam" id="PF14478">
    <property type="entry name" value="DUF4430"/>
    <property type="match status" value="1"/>
</dbReference>
<dbReference type="Proteomes" id="UP000460298">
    <property type="component" value="Unassembled WGS sequence"/>
</dbReference>
<evidence type="ECO:0000259" key="1">
    <source>
        <dbReference type="Pfam" id="PF14478"/>
    </source>
</evidence>